<proteinExistence type="predicted"/>
<dbReference type="InterPro" id="IPR005467">
    <property type="entry name" value="His_kinase_dom"/>
</dbReference>
<dbReference type="CDD" id="cd00082">
    <property type="entry name" value="HisKA"/>
    <property type="match status" value="1"/>
</dbReference>
<dbReference type="PRINTS" id="PR00344">
    <property type="entry name" value="BCTRLSENSOR"/>
</dbReference>
<keyword evidence="4" id="KW-1003">Cell membrane</keyword>
<name>A0A3M9NI15_9BACT</name>
<dbReference type="EMBL" id="RJJR01000006">
    <property type="protein sequence ID" value="RNI36947.1"/>
    <property type="molecule type" value="Genomic_DNA"/>
</dbReference>
<dbReference type="InterPro" id="IPR003594">
    <property type="entry name" value="HATPase_dom"/>
</dbReference>
<keyword evidence="11 14" id="KW-1133">Transmembrane helix</keyword>
<dbReference type="GO" id="GO:0005886">
    <property type="term" value="C:plasma membrane"/>
    <property type="evidence" value="ECO:0007669"/>
    <property type="project" value="UniProtKB-SubCell"/>
</dbReference>
<keyword evidence="6" id="KW-0808">Transferase</keyword>
<keyword evidence="17" id="KW-1185">Reference proteome</keyword>
<gene>
    <name evidence="16" type="ORF">EFY79_09315</name>
</gene>
<dbReference type="InterPro" id="IPR003661">
    <property type="entry name" value="HisK_dim/P_dom"/>
</dbReference>
<dbReference type="PANTHER" id="PTHR45528">
    <property type="entry name" value="SENSOR HISTIDINE KINASE CPXA"/>
    <property type="match status" value="1"/>
</dbReference>
<evidence type="ECO:0000256" key="5">
    <source>
        <dbReference type="ARBA" id="ARBA00022553"/>
    </source>
</evidence>
<evidence type="ECO:0000256" key="9">
    <source>
        <dbReference type="ARBA" id="ARBA00022777"/>
    </source>
</evidence>
<dbReference type="InterPro" id="IPR004358">
    <property type="entry name" value="Sig_transdc_His_kin-like_C"/>
</dbReference>
<evidence type="ECO:0000256" key="14">
    <source>
        <dbReference type="SAM" id="Phobius"/>
    </source>
</evidence>
<comment type="subcellular location">
    <subcellularLocation>
        <location evidence="2">Cell membrane</location>
        <topology evidence="2">Multi-pass membrane protein</topology>
    </subcellularLocation>
</comment>
<dbReference type="InterPro" id="IPR050398">
    <property type="entry name" value="HssS/ArlS-like"/>
</dbReference>
<accession>A0A3M9NI15</accession>
<dbReference type="Gene3D" id="6.10.340.10">
    <property type="match status" value="1"/>
</dbReference>
<comment type="caution">
    <text evidence="16">The sequence shown here is derived from an EMBL/GenBank/DDBJ whole genome shotgun (WGS) entry which is preliminary data.</text>
</comment>
<evidence type="ECO:0000256" key="1">
    <source>
        <dbReference type="ARBA" id="ARBA00000085"/>
    </source>
</evidence>
<evidence type="ECO:0000256" key="10">
    <source>
        <dbReference type="ARBA" id="ARBA00022840"/>
    </source>
</evidence>
<dbReference type="Gene3D" id="3.30.565.10">
    <property type="entry name" value="Histidine kinase-like ATPase, C-terminal domain"/>
    <property type="match status" value="1"/>
</dbReference>
<keyword evidence="13 14" id="KW-0472">Membrane</keyword>
<feature type="transmembrane region" description="Helical" evidence="14">
    <location>
        <begin position="373"/>
        <end position="398"/>
    </location>
</feature>
<dbReference type="SUPFAM" id="SSF47384">
    <property type="entry name" value="Homodimeric domain of signal transducing histidine kinase"/>
    <property type="match status" value="1"/>
</dbReference>
<evidence type="ECO:0000313" key="16">
    <source>
        <dbReference type="EMBL" id="RNI36947.1"/>
    </source>
</evidence>
<evidence type="ECO:0000256" key="11">
    <source>
        <dbReference type="ARBA" id="ARBA00022989"/>
    </source>
</evidence>
<dbReference type="GO" id="GO:0000155">
    <property type="term" value="F:phosphorelay sensor kinase activity"/>
    <property type="evidence" value="ECO:0007669"/>
    <property type="project" value="InterPro"/>
</dbReference>
<evidence type="ECO:0000256" key="4">
    <source>
        <dbReference type="ARBA" id="ARBA00022475"/>
    </source>
</evidence>
<evidence type="ECO:0000259" key="15">
    <source>
        <dbReference type="PROSITE" id="PS50109"/>
    </source>
</evidence>
<feature type="transmembrane region" description="Helical" evidence="14">
    <location>
        <begin position="772"/>
        <end position="796"/>
    </location>
</feature>
<organism evidence="16 17">
    <name type="scientific">Hanamia caeni</name>
    <dbReference type="NCBI Taxonomy" id="2294116"/>
    <lineage>
        <taxon>Bacteria</taxon>
        <taxon>Pseudomonadati</taxon>
        <taxon>Bacteroidota</taxon>
        <taxon>Chitinophagia</taxon>
        <taxon>Chitinophagales</taxon>
        <taxon>Chitinophagaceae</taxon>
        <taxon>Hanamia</taxon>
    </lineage>
</organism>
<dbReference type="InterPro" id="IPR036097">
    <property type="entry name" value="HisK_dim/P_sf"/>
</dbReference>
<sequence>MNWLKDNNFLKRNSFLLIASAWLFTLAFIVDNYWSGSSPSNAAQKAIQKDISSKLSKSNDFYFDSVLINKIISGKYTEDELQTVVDKNYFIFIYKINPENKKLFSIFWNTQIIAPDSFVLHEDSGVGFRKLLNGWYVTNRKTFQSPAGDFYKIIFLIPVKWNYYIQNKYLHNTFVAENNIEKAYDVSMTPTKYAIKDQENNTLFYLKQSTNPVGHDNVLALILRILASVLILIFVHRLATYYVEKNGFLAGLALLLIPLIILRGLSYVFPVPIHFSNLELFDPSIYGANFILKSLGDLFINSILFIWVVLFVRYHFKYDFSKIKFKSETVRFGAIILVCALMVTITLLGSFTIRSLVADSQISFDVINFFTINIYSVIGFLVLSCVAIGYFFLITLLLQPLNIFVGEKRYQLYLVLSIVCLVFLTLDFHSDHLSFNLATLIWLLALIFLLNFRILLLQVYNLVSSRFVFWVFFFSVSITAIIVLQNRAKELEDRKHFAENLANKADPSGPVIVSIILKDFTNDYLANIFSRFKDPFENRYLKDSLINENFSGYLDKYDTRIYTFNAAEMPLYNEDSTTFNALNAIIQTQGQPTDIPDLFYYDISYDRFNYISKKKVTNADGLKLGYVFIISKPKRYKSDALYPELFSKGNNNSIESSPVYAFAVYNNNKLSTSYNDYPFTTNIDNNDFTYNEFRIVNKNGYEELWYKANADKVIVIARQDRFFVESVTLFAWLFCSFLIIALFFNLAHHFLTERLTNSSVKSLFQFNIRTQVHGTIILISVFSFIVIATTTILFFINRYHSNNREKLSRTIHVMENELRSSIDTMPINNYQLVALDSLSGNKLAETINKISNVHATDLNVYDLSGNLKVSSVPLPYNKGIVSEKMDPVAFYHLNKLKDVQYFQEQNIGSLNYLNNYVPVRNESGKEYAYINIPYFESQNKLQDEISNFLVTIINLNAFIFLIAGIIALFITNSITHSFSLISDKMKKINLETGNEEIVWNRKDEIGELVEEYNKMVRKLDVSAKMLARSEREGAWREMARQVAHEIKNPLTPMKLNLQYLQMAIEKNSPEVKNISLYVAGILLEQIDHLSQIAGDFAQFAKIGNTKNQIFDVNQMLENSITLYSTNDEVIVNAELYPLEVMIEADKTQINRLFTNLLQNAVQSVPDHRQVALDIKSELNDDKIIISIKDNGNGIRADMVNKIFAPNFTTKTSGTGLGLAMCKGIVETLNGRIWFDTKEGEWTCFYVELPVISNYAWQPA</sequence>
<evidence type="ECO:0000256" key="2">
    <source>
        <dbReference type="ARBA" id="ARBA00004651"/>
    </source>
</evidence>
<dbReference type="Gene3D" id="1.10.287.130">
    <property type="match status" value="1"/>
</dbReference>
<dbReference type="EC" id="2.7.13.3" evidence="3"/>
<dbReference type="GO" id="GO:0005524">
    <property type="term" value="F:ATP binding"/>
    <property type="evidence" value="ECO:0007669"/>
    <property type="project" value="UniProtKB-KW"/>
</dbReference>
<protein>
    <recommendedName>
        <fullName evidence="3">histidine kinase</fullName>
        <ecNumber evidence="3">2.7.13.3</ecNumber>
    </recommendedName>
</protein>
<evidence type="ECO:0000256" key="7">
    <source>
        <dbReference type="ARBA" id="ARBA00022692"/>
    </source>
</evidence>
<keyword evidence="10" id="KW-0067">ATP-binding</keyword>
<keyword evidence="12" id="KW-0902">Two-component regulatory system</keyword>
<feature type="transmembrane region" description="Helical" evidence="14">
    <location>
        <begin position="435"/>
        <end position="455"/>
    </location>
</feature>
<feature type="transmembrane region" description="Helical" evidence="14">
    <location>
        <begin position="218"/>
        <end position="235"/>
    </location>
</feature>
<keyword evidence="8" id="KW-0547">Nucleotide-binding</keyword>
<keyword evidence="7 14" id="KW-0812">Transmembrane</keyword>
<evidence type="ECO:0000256" key="8">
    <source>
        <dbReference type="ARBA" id="ARBA00022741"/>
    </source>
</evidence>
<dbReference type="Proteomes" id="UP000267223">
    <property type="component" value="Unassembled WGS sequence"/>
</dbReference>
<feature type="transmembrane region" description="Helical" evidence="14">
    <location>
        <begin position="948"/>
        <end position="970"/>
    </location>
</feature>
<feature type="transmembrane region" description="Helical" evidence="14">
    <location>
        <begin position="410"/>
        <end position="429"/>
    </location>
</feature>
<keyword evidence="9 16" id="KW-0418">Kinase</keyword>
<dbReference type="AlphaFoldDB" id="A0A3M9NI15"/>
<evidence type="ECO:0000256" key="13">
    <source>
        <dbReference type="ARBA" id="ARBA00023136"/>
    </source>
</evidence>
<dbReference type="PANTHER" id="PTHR45528:SF1">
    <property type="entry name" value="SENSOR HISTIDINE KINASE CPXA"/>
    <property type="match status" value="1"/>
</dbReference>
<evidence type="ECO:0000313" key="17">
    <source>
        <dbReference type="Proteomes" id="UP000267223"/>
    </source>
</evidence>
<evidence type="ECO:0000256" key="12">
    <source>
        <dbReference type="ARBA" id="ARBA00023012"/>
    </source>
</evidence>
<dbReference type="InterPro" id="IPR036890">
    <property type="entry name" value="HATPase_C_sf"/>
</dbReference>
<feature type="transmembrane region" description="Helical" evidence="14">
    <location>
        <begin position="247"/>
        <end position="270"/>
    </location>
</feature>
<feature type="transmembrane region" description="Helical" evidence="14">
    <location>
        <begin position="332"/>
        <end position="353"/>
    </location>
</feature>
<feature type="transmembrane region" description="Helical" evidence="14">
    <location>
        <begin position="729"/>
        <end position="751"/>
    </location>
</feature>
<dbReference type="SMART" id="SM00388">
    <property type="entry name" value="HisKA"/>
    <property type="match status" value="1"/>
</dbReference>
<feature type="transmembrane region" description="Helical" evidence="14">
    <location>
        <begin position="467"/>
        <end position="484"/>
    </location>
</feature>
<reference evidence="16 17" key="1">
    <citation type="submission" date="2018-11" db="EMBL/GenBank/DDBJ databases">
        <title>Draft genome sequence of Ferruginibacter sp. BO-59.</title>
        <authorList>
            <person name="Im W.T."/>
        </authorList>
    </citation>
    <scope>NUCLEOTIDE SEQUENCE [LARGE SCALE GENOMIC DNA]</scope>
    <source>
        <strain evidence="16 17">BO-59</strain>
    </source>
</reference>
<keyword evidence="5" id="KW-0597">Phosphoprotein</keyword>
<dbReference type="SMART" id="SM00387">
    <property type="entry name" value="HATPase_c"/>
    <property type="match status" value="1"/>
</dbReference>
<dbReference type="SUPFAM" id="SSF55874">
    <property type="entry name" value="ATPase domain of HSP90 chaperone/DNA topoisomerase II/histidine kinase"/>
    <property type="match status" value="1"/>
</dbReference>
<feature type="domain" description="Histidine kinase" evidence="15">
    <location>
        <begin position="1041"/>
        <end position="1252"/>
    </location>
</feature>
<dbReference type="OrthoDB" id="9776727at2"/>
<evidence type="ECO:0000256" key="3">
    <source>
        <dbReference type="ARBA" id="ARBA00012438"/>
    </source>
</evidence>
<dbReference type="RefSeq" id="WP_123120431.1">
    <property type="nucleotide sequence ID" value="NZ_RJJR01000006.1"/>
</dbReference>
<feature type="transmembrane region" description="Helical" evidence="14">
    <location>
        <begin position="290"/>
        <end position="312"/>
    </location>
</feature>
<evidence type="ECO:0000256" key="6">
    <source>
        <dbReference type="ARBA" id="ARBA00022679"/>
    </source>
</evidence>
<comment type="catalytic activity">
    <reaction evidence="1">
        <text>ATP + protein L-histidine = ADP + protein N-phospho-L-histidine.</text>
        <dbReference type="EC" id="2.7.13.3"/>
    </reaction>
</comment>
<dbReference type="Pfam" id="PF00512">
    <property type="entry name" value="HisKA"/>
    <property type="match status" value="1"/>
</dbReference>
<dbReference type="PROSITE" id="PS50109">
    <property type="entry name" value="HIS_KIN"/>
    <property type="match status" value="1"/>
</dbReference>
<dbReference type="Pfam" id="PF02518">
    <property type="entry name" value="HATPase_c"/>
    <property type="match status" value="1"/>
</dbReference>